<feature type="transmembrane region" description="Helical" evidence="8">
    <location>
        <begin position="477"/>
        <end position="500"/>
    </location>
</feature>
<feature type="transmembrane region" description="Helical" evidence="8">
    <location>
        <begin position="365"/>
        <end position="382"/>
    </location>
</feature>
<evidence type="ECO:0000256" key="9">
    <source>
        <dbReference type="SAM" id="SignalP"/>
    </source>
</evidence>
<dbReference type="InterPro" id="IPR011014">
    <property type="entry name" value="MscS_channel_TM-2"/>
</dbReference>
<feature type="domain" description="Mechanosensitive ion channel MscS C-terminal" evidence="12">
    <location>
        <begin position="687"/>
        <end position="768"/>
    </location>
</feature>
<feature type="signal peptide" evidence="9">
    <location>
        <begin position="1"/>
        <end position="23"/>
    </location>
</feature>
<dbReference type="InterPro" id="IPR022249">
    <property type="entry name" value="DUF3772"/>
</dbReference>
<feature type="chain" id="PRO_5045061675" evidence="9">
    <location>
        <begin position="24"/>
        <end position="828"/>
    </location>
</feature>
<evidence type="ECO:0000256" key="6">
    <source>
        <dbReference type="ARBA" id="ARBA00023136"/>
    </source>
</evidence>
<dbReference type="Gene3D" id="1.10.287.1260">
    <property type="match status" value="1"/>
</dbReference>
<evidence type="ECO:0000313" key="13">
    <source>
        <dbReference type="EMBL" id="MFC2968333.1"/>
    </source>
</evidence>
<dbReference type="InterPro" id="IPR011066">
    <property type="entry name" value="MscS_channel_C_sf"/>
</dbReference>
<dbReference type="InterPro" id="IPR006685">
    <property type="entry name" value="MscS_channel_2nd"/>
</dbReference>
<evidence type="ECO:0000256" key="3">
    <source>
        <dbReference type="ARBA" id="ARBA00022475"/>
    </source>
</evidence>
<keyword evidence="5 8" id="KW-1133">Transmembrane helix</keyword>
<feature type="compositionally biased region" description="Gly residues" evidence="7">
    <location>
        <begin position="795"/>
        <end position="808"/>
    </location>
</feature>
<feature type="transmembrane region" description="Helical" evidence="8">
    <location>
        <begin position="291"/>
        <end position="315"/>
    </location>
</feature>
<evidence type="ECO:0000256" key="7">
    <source>
        <dbReference type="SAM" id="MobiDB-lite"/>
    </source>
</evidence>
<evidence type="ECO:0000259" key="11">
    <source>
        <dbReference type="Pfam" id="PF12607"/>
    </source>
</evidence>
<accession>A0ABV7AG29</accession>
<keyword evidence="3" id="KW-1003">Cell membrane</keyword>
<feature type="transmembrane region" description="Helical" evidence="8">
    <location>
        <begin position="216"/>
        <end position="234"/>
    </location>
</feature>
<feature type="region of interest" description="Disordered" evidence="7">
    <location>
        <begin position="782"/>
        <end position="828"/>
    </location>
</feature>
<keyword evidence="6 8" id="KW-0472">Membrane</keyword>
<dbReference type="PANTHER" id="PTHR30347">
    <property type="entry name" value="POTASSIUM CHANNEL RELATED"/>
    <property type="match status" value="1"/>
</dbReference>
<feature type="transmembrane region" description="Helical" evidence="8">
    <location>
        <begin position="595"/>
        <end position="624"/>
    </location>
</feature>
<name>A0ABV7AG29_9RHOB</name>
<feature type="transmembrane region" description="Helical" evidence="8">
    <location>
        <begin position="566"/>
        <end position="589"/>
    </location>
</feature>
<dbReference type="SUPFAM" id="SSF82861">
    <property type="entry name" value="Mechanosensitive channel protein MscS (YggB), transmembrane region"/>
    <property type="match status" value="1"/>
</dbReference>
<evidence type="ECO:0000256" key="2">
    <source>
        <dbReference type="ARBA" id="ARBA00008017"/>
    </source>
</evidence>
<feature type="transmembrane region" description="Helical" evidence="8">
    <location>
        <begin position="255"/>
        <end position="279"/>
    </location>
</feature>
<evidence type="ECO:0000259" key="10">
    <source>
        <dbReference type="Pfam" id="PF00924"/>
    </source>
</evidence>
<keyword evidence="4 8" id="KW-0812">Transmembrane</keyword>
<dbReference type="SUPFAM" id="SSF50182">
    <property type="entry name" value="Sm-like ribonucleoproteins"/>
    <property type="match status" value="1"/>
</dbReference>
<dbReference type="RefSeq" id="WP_377833032.1">
    <property type="nucleotide sequence ID" value="NZ_JBHRSK010000005.1"/>
</dbReference>
<proteinExistence type="inferred from homology"/>
<protein>
    <submittedName>
        <fullName evidence="13">DUF3772 domain-containing protein</fullName>
    </submittedName>
</protein>
<sequence>MRAGAARLRHLALALLLALMAPAALLLPAVPVAAQSQASDQSTAPPDYNSWEAIASVGEKIVSAPGTSNVVLEQWRSRIANWRSSFQAAENANKSRIETVQAQIAALGPPPAEGQTEAPEIASRRKELTDQLAQLQAPGLAADSAYRRADGIIREIDQIMRERQADALMQLWPAPVNPANWAAALATVSRAAGDLWGEMRSAWDSASLRAQMRSNLPLILGYLIFAAVLLNRGRGWVERIALALPGNASARGRKVGALLLSLGQIALPLLGLVALIAAIRATGVVGPVGEALTGGLLDFGIVFFGARWLGGQIFAKTETETALFRLPPERRAEGRLHVATLGLLLGLNEIRKAVLVPPEGIDAQAANGVLLLPLLVLTGLVLSRLGQLMRRHCAEVAVPEEAPRYRDWMIGWLGRALIVLGVVAPLFAAIGYVQAATGVLYPLVISLGLLAILAILQELIGDIYALIFRDTRGAEALAPVLIGFALVLLSLPLFALIWGARVTDLAELWARFVQGVSIGNTTISPSNFFTFAVIFAIGYGATRLLQGVLKSSVLPKTRLDQGGRNAMVSGTGYLGIFLAAVIAITAAGINLSGLAIVAGALSVGIGFGMQNIVSNFVSGIILLIERPVSEGDWIEVGSTMGTVRSISVRSTRIETFDRTDVIVPNSDLITGVVTNWTRFSLNGRLIIKVGVAYGTDTRKVEKILTEIAENHPLVVVNPPPTVIFSGFGADSLDFEIRAILRDVNFILTVKSDLNHEIARRFGEEGIEIPFAQRDIWLRNPEALRGPPAVPARPPEGGGEAGDGAGAGDAGPTFTAFSDTAKPDAEDMS</sequence>
<gene>
    <name evidence="13" type="ORF">ACFOES_09525</name>
</gene>
<dbReference type="SUPFAM" id="SSF82689">
    <property type="entry name" value="Mechanosensitive channel protein MscS (YggB), C-terminal domain"/>
    <property type="match status" value="1"/>
</dbReference>
<comment type="caution">
    <text evidence="13">The sequence shown here is derived from an EMBL/GenBank/DDBJ whole genome shotgun (WGS) entry which is preliminary data.</text>
</comment>
<feature type="transmembrane region" description="Helical" evidence="8">
    <location>
        <begin position="439"/>
        <end position="456"/>
    </location>
</feature>
<evidence type="ECO:0000313" key="14">
    <source>
        <dbReference type="Proteomes" id="UP001595443"/>
    </source>
</evidence>
<keyword evidence="9" id="KW-0732">Signal</keyword>
<evidence type="ECO:0000256" key="1">
    <source>
        <dbReference type="ARBA" id="ARBA00004651"/>
    </source>
</evidence>
<dbReference type="PANTHER" id="PTHR30347:SF1">
    <property type="entry name" value="MECHANOSENSITIVE CHANNEL MSCK"/>
    <property type="match status" value="1"/>
</dbReference>
<dbReference type="InterPro" id="IPR049278">
    <property type="entry name" value="MS_channel_C"/>
</dbReference>
<dbReference type="Gene3D" id="3.30.70.100">
    <property type="match status" value="1"/>
</dbReference>
<evidence type="ECO:0000256" key="4">
    <source>
        <dbReference type="ARBA" id="ARBA00022692"/>
    </source>
</evidence>
<evidence type="ECO:0000256" key="8">
    <source>
        <dbReference type="SAM" id="Phobius"/>
    </source>
</evidence>
<evidence type="ECO:0000259" key="12">
    <source>
        <dbReference type="Pfam" id="PF21082"/>
    </source>
</evidence>
<dbReference type="Pfam" id="PF00924">
    <property type="entry name" value="MS_channel_2nd"/>
    <property type="match status" value="1"/>
</dbReference>
<dbReference type="EMBL" id="JBHRSK010000005">
    <property type="protein sequence ID" value="MFC2968333.1"/>
    <property type="molecule type" value="Genomic_DNA"/>
</dbReference>
<comment type="similarity">
    <text evidence="2">Belongs to the MscS (TC 1.A.23) family.</text>
</comment>
<dbReference type="Gene3D" id="2.30.30.60">
    <property type="match status" value="1"/>
</dbReference>
<feature type="transmembrane region" description="Helical" evidence="8">
    <location>
        <begin position="528"/>
        <end position="545"/>
    </location>
</feature>
<dbReference type="PROSITE" id="PS01246">
    <property type="entry name" value="UPF0003"/>
    <property type="match status" value="1"/>
</dbReference>
<reference evidence="14" key="1">
    <citation type="journal article" date="2019" name="Int. J. Syst. Evol. Microbiol.">
        <title>The Global Catalogue of Microorganisms (GCM) 10K type strain sequencing project: providing services to taxonomists for standard genome sequencing and annotation.</title>
        <authorList>
            <consortium name="The Broad Institute Genomics Platform"/>
            <consortium name="The Broad Institute Genome Sequencing Center for Infectious Disease"/>
            <person name="Wu L."/>
            <person name="Ma J."/>
        </authorList>
    </citation>
    <scope>NUCLEOTIDE SEQUENCE [LARGE SCALE GENOMIC DNA]</scope>
    <source>
        <strain evidence="14">KCTC 62192</strain>
    </source>
</reference>
<dbReference type="InterPro" id="IPR023408">
    <property type="entry name" value="MscS_beta-dom_sf"/>
</dbReference>
<dbReference type="Pfam" id="PF12607">
    <property type="entry name" value="DUF3772"/>
    <property type="match status" value="1"/>
</dbReference>
<dbReference type="InterPro" id="IPR052702">
    <property type="entry name" value="MscS-like_channel"/>
</dbReference>
<evidence type="ECO:0000256" key="5">
    <source>
        <dbReference type="ARBA" id="ARBA00022989"/>
    </source>
</evidence>
<feature type="transmembrane region" description="Helical" evidence="8">
    <location>
        <begin position="412"/>
        <end position="433"/>
    </location>
</feature>
<keyword evidence="14" id="KW-1185">Reference proteome</keyword>
<dbReference type="Pfam" id="PF21082">
    <property type="entry name" value="MS_channel_3rd"/>
    <property type="match status" value="1"/>
</dbReference>
<organism evidence="13 14">
    <name type="scientific">Acidimangrovimonas pyrenivorans</name>
    <dbReference type="NCBI Taxonomy" id="2030798"/>
    <lineage>
        <taxon>Bacteria</taxon>
        <taxon>Pseudomonadati</taxon>
        <taxon>Pseudomonadota</taxon>
        <taxon>Alphaproteobacteria</taxon>
        <taxon>Rhodobacterales</taxon>
        <taxon>Paracoccaceae</taxon>
        <taxon>Acidimangrovimonas</taxon>
    </lineage>
</organism>
<feature type="domain" description="DUF3772" evidence="11">
    <location>
        <begin position="141"/>
        <end position="199"/>
    </location>
</feature>
<dbReference type="InterPro" id="IPR006686">
    <property type="entry name" value="MscS_channel_CS"/>
</dbReference>
<comment type="subcellular location">
    <subcellularLocation>
        <location evidence="1">Cell membrane</location>
        <topology evidence="1">Multi-pass membrane protein</topology>
    </subcellularLocation>
</comment>
<dbReference type="Proteomes" id="UP001595443">
    <property type="component" value="Unassembled WGS sequence"/>
</dbReference>
<dbReference type="InterPro" id="IPR010920">
    <property type="entry name" value="LSM_dom_sf"/>
</dbReference>
<feature type="domain" description="Mechanosensitive ion channel MscS" evidence="10">
    <location>
        <begin position="611"/>
        <end position="678"/>
    </location>
</feature>